<dbReference type="EMBL" id="CP041692">
    <property type="protein sequence ID" value="QDP95658.1"/>
    <property type="molecule type" value="Genomic_DNA"/>
</dbReference>
<dbReference type="InterPro" id="IPR036259">
    <property type="entry name" value="MFS_trans_sf"/>
</dbReference>
<dbReference type="Proteomes" id="UP000319263">
    <property type="component" value="Chromosome"/>
</dbReference>
<keyword evidence="3 5" id="KW-1133">Transmembrane helix</keyword>
<feature type="transmembrane region" description="Helical" evidence="5">
    <location>
        <begin position="383"/>
        <end position="400"/>
    </location>
</feature>
<feature type="domain" description="Major facilitator superfamily (MFS) profile" evidence="6">
    <location>
        <begin position="21"/>
        <end position="405"/>
    </location>
</feature>
<evidence type="ECO:0000256" key="3">
    <source>
        <dbReference type="ARBA" id="ARBA00022989"/>
    </source>
</evidence>
<feature type="transmembrane region" description="Helical" evidence="5">
    <location>
        <begin position="90"/>
        <end position="112"/>
    </location>
</feature>
<dbReference type="AlphaFoldDB" id="A0A516PWU4"/>
<feature type="transmembrane region" description="Helical" evidence="5">
    <location>
        <begin position="150"/>
        <end position="169"/>
    </location>
</feature>
<feature type="transmembrane region" description="Helical" evidence="5">
    <location>
        <begin position="21"/>
        <end position="39"/>
    </location>
</feature>
<gene>
    <name evidence="7" type="ORF">FOE78_06835</name>
</gene>
<keyword evidence="2 5" id="KW-0812">Transmembrane</keyword>
<dbReference type="InterPro" id="IPR020846">
    <property type="entry name" value="MFS_dom"/>
</dbReference>
<dbReference type="PANTHER" id="PTHR43683:SF1">
    <property type="entry name" value="MULTIDRUG EFFLUX PROTEIN YFMO"/>
    <property type="match status" value="1"/>
</dbReference>
<feature type="transmembrane region" description="Helical" evidence="5">
    <location>
        <begin position="293"/>
        <end position="310"/>
    </location>
</feature>
<dbReference type="GO" id="GO:0005886">
    <property type="term" value="C:plasma membrane"/>
    <property type="evidence" value="ECO:0007669"/>
    <property type="project" value="UniProtKB-SubCell"/>
</dbReference>
<dbReference type="KEGG" id="mik:FOE78_06835"/>
<dbReference type="GO" id="GO:0022857">
    <property type="term" value="F:transmembrane transporter activity"/>
    <property type="evidence" value="ECO:0007669"/>
    <property type="project" value="InterPro"/>
</dbReference>
<keyword evidence="8" id="KW-1185">Reference proteome</keyword>
<evidence type="ECO:0000313" key="7">
    <source>
        <dbReference type="EMBL" id="QDP95658.1"/>
    </source>
</evidence>
<dbReference type="Pfam" id="PF07690">
    <property type="entry name" value="MFS_1"/>
    <property type="match status" value="2"/>
</dbReference>
<dbReference type="Gene3D" id="1.20.1250.20">
    <property type="entry name" value="MFS general substrate transporter like domains"/>
    <property type="match status" value="1"/>
</dbReference>
<evidence type="ECO:0000256" key="4">
    <source>
        <dbReference type="ARBA" id="ARBA00023136"/>
    </source>
</evidence>
<evidence type="ECO:0000256" key="5">
    <source>
        <dbReference type="SAM" id="Phobius"/>
    </source>
</evidence>
<evidence type="ECO:0000259" key="6">
    <source>
        <dbReference type="PROSITE" id="PS50850"/>
    </source>
</evidence>
<feature type="transmembrane region" description="Helical" evidence="5">
    <location>
        <begin position="357"/>
        <end position="377"/>
    </location>
</feature>
<evidence type="ECO:0000313" key="8">
    <source>
        <dbReference type="Proteomes" id="UP000319263"/>
    </source>
</evidence>
<dbReference type="InterPro" id="IPR001958">
    <property type="entry name" value="Tet-R_TetA/multi-R_MdtG-like"/>
</dbReference>
<dbReference type="InterPro" id="IPR011701">
    <property type="entry name" value="MFS"/>
</dbReference>
<name>A0A516PWU4_9ACTN</name>
<sequence length="427" mass="44357">MSASSTAAQTAKPSIFRQTKAVWAVAFASVIAFMGIGLVDPILPKISSELGATPSQAMLLFTSYLIITGVAMFFTSWVSSRIGVKKTLLIGLALIVIFAALAGSSSTVNMIIGFRAGWGLGNALFISTALATIVGAASGGVDSAIMLYEAALGVGIAVGPLVGGVLGTISWRGPFFGTAVLMAIGLIAILVLLGQTPQNAGAARVKITAPLAALRHKGILTLGLVALFYNFGFFTLLAYSPFPLNDAATALWGPDKFGAIQLGLVFFGWGICLAFTSVFVAQRLARRIGRRNTIYLAMACLAVIEVIMALKIDTFVVITVCVIVGGLFLGVMNTVMTESVMEVSDLPRAVASSTYSGIRFLGGAIAPAVAGPISTHISAGAPFYFGAGAFVVGMIVLTLGRKHLAHIDRPDELDELEEAELLTAADS</sequence>
<dbReference type="OrthoDB" id="66811at2"/>
<evidence type="ECO:0000256" key="1">
    <source>
        <dbReference type="ARBA" id="ARBA00004651"/>
    </source>
</evidence>
<dbReference type="InterPro" id="IPR053200">
    <property type="entry name" value="YfmO-like"/>
</dbReference>
<organism evidence="7 8">
    <name type="scientific">Microlunatus elymi</name>
    <dbReference type="NCBI Taxonomy" id="2596828"/>
    <lineage>
        <taxon>Bacteria</taxon>
        <taxon>Bacillati</taxon>
        <taxon>Actinomycetota</taxon>
        <taxon>Actinomycetes</taxon>
        <taxon>Propionibacteriales</taxon>
        <taxon>Propionibacteriaceae</taxon>
        <taxon>Microlunatus</taxon>
    </lineage>
</organism>
<dbReference type="PANTHER" id="PTHR43683">
    <property type="entry name" value="MULTIDRUG EFFLUX PROTEIN YFMO"/>
    <property type="match status" value="1"/>
</dbReference>
<feature type="transmembrane region" description="Helical" evidence="5">
    <location>
        <begin position="59"/>
        <end position="78"/>
    </location>
</feature>
<feature type="transmembrane region" description="Helical" evidence="5">
    <location>
        <begin position="175"/>
        <end position="194"/>
    </location>
</feature>
<proteinExistence type="predicted"/>
<feature type="transmembrane region" description="Helical" evidence="5">
    <location>
        <begin position="118"/>
        <end position="138"/>
    </location>
</feature>
<dbReference type="PRINTS" id="PR01035">
    <property type="entry name" value="TCRTETA"/>
</dbReference>
<dbReference type="CDD" id="cd17474">
    <property type="entry name" value="MFS_YfmO_like"/>
    <property type="match status" value="1"/>
</dbReference>
<evidence type="ECO:0000256" key="2">
    <source>
        <dbReference type="ARBA" id="ARBA00022692"/>
    </source>
</evidence>
<accession>A0A516PWU4</accession>
<keyword evidence="4 5" id="KW-0472">Membrane</keyword>
<dbReference type="SUPFAM" id="SSF103473">
    <property type="entry name" value="MFS general substrate transporter"/>
    <property type="match status" value="1"/>
</dbReference>
<feature type="transmembrane region" description="Helical" evidence="5">
    <location>
        <begin position="259"/>
        <end position="281"/>
    </location>
</feature>
<reference evidence="7 8" key="1">
    <citation type="submission" date="2019-07" db="EMBL/GenBank/DDBJ databases">
        <title>Microlunatus dokdonensis sp. nov. isolated from the rhizospheric soil of the wild plant Elymus tsukushiensis.</title>
        <authorList>
            <person name="Ghim S.-Y."/>
            <person name="Hwang Y.-J."/>
            <person name="Son J.-S."/>
            <person name="Shin J.-H."/>
        </authorList>
    </citation>
    <scope>NUCLEOTIDE SEQUENCE [LARGE SCALE GENOMIC DNA]</scope>
    <source>
        <strain evidence="7 8">KUDC0627</strain>
    </source>
</reference>
<feature type="transmembrane region" description="Helical" evidence="5">
    <location>
        <begin position="316"/>
        <end position="336"/>
    </location>
</feature>
<protein>
    <submittedName>
        <fullName evidence="7">MFS transporter</fullName>
    </submittedName>
</protein>
<comment type="subcellular location">
    <subcellularLocation>
        <location evidence="1">Cell membrane</location>
        <topology evidence="1">Multi-pass membrane protein</topology>
    </subcellularLocation>
</comment>
<dbReference type="PROSITE" id="PS50850">
    <property type="entry name" value="MFS"/>
    <property type="match status" value="1"/>
</dbReference>
<feature type="transmembrane region" description="Helical" evidence="5">
    <location>
        <begin position="219"/>
        <end position="239"/>
    </location>
</feature>